<organism evidence="3 4">
    <name type="scientific">Kyrpidia spormannii</name>
    <dbReference type="NCBI Taxonomy" id="2055160"/>
    <lineage>
        <taxon>Bacteria</taxon>
        <taxon>Bacillati</taxon>
        <taxon>Bacillota</taxon>
        <taxon>Bacilli</taxon>
        <taxon>Bacillales</taxon>
        <taxon>Alicyclobacillaceae</taxon>
        <taxon>Kyrpidia</taxon>
    </lineage>
</organism>
<protein>
    <recommendedName>
        <fullName evidence="2">Antitoxin</fullName>
    </recommendedName>
</protein>
<evidence type="ECO:0000313" key="4">
    <source>
        <dbReference type="Proteomes" id="UP000502196"/>
    </source>
</evidence>
<dbReference type="EMBL" id="LR792683">
    <property type="protein sequence ID" value="CAB3396209.1"/>
    <property type="molecule type" value="Genomic_DNA"/>
</dbReference>
<dbReference type="SUPFAM" id="SSF143120">
    <property type="entry name" value="YefM-like"/>
    <property type="match status" value="1"/>
</dbReference>
<evidence type="ECO:0000256" key="1">
    <source>
        <dbReference type="ARBA" id="ARBA00009981"/>
    </source>
</evidence>
<dbReference type="NCBIfam" id="TIGR01552">
    <property type="entry name" value="phd_fam"/>
    <property type="match status" value="1"/>
</dbReference>
<dbReference type="InterPro" id="IPR006442">
    <property type="entry name" value="Antitoxin_Phd/YefM"/>
</dbReference>
<dbReference type="Gene3D" id="3.40.1620.10">
    <property type="entry name" value="YefM-like domain"/>
    <property type="match status" value="1"/>
</dbReference>
<dbReference type="Proteomes" id="UP000502196">
    <property type="component" value="Chromosome"/>
</dbReference>
<sequence>MRFITVRELRASAGSLWKQLHDGDDVVVTLNGKPVALLLPADERFLERELEILRRVRAELALEDLHRMSLGAGNDLLTDEEIEEEIQTVRKGKRRG</sequence>
<name>A0A6F9EIH0_9BACL</name>
<dbReference type="AlphaFoldDB" id="A0A6F9EIH0"/>
<dbReference type="InterPro" id="IPR036165">
    <property type="entry name" value="YefM-like_sf"/>
</dbReference>
<evidence type="ECO:0000256" key="2">
    <source>
        <dbReference type="RuleBase" id="RU362080"/>
    </source>
</evidence>
<dbReference type="Pfam" id="PF02604">
    <property type="entry name" value="PhdYeFM_antitox"/>
    <property type="match status" value="1"/>
</dbReference>
<reference evidence="3 4" key="1">
    <citation type="submission" date="2020-04" db="EMBL/GenBank/DDBJ databases">
        <authorList>
            <person name="Hogendoorn C."/>
        </authorList>
    </citation>
    <scope>NUCLEOTIDE SEQUENCE [LARGE SCALE GENOMIC DNA]</scope>
    <source>
        <strain evidence="3">COOX1</strain>
    </source>
</reference>
<accession>A0A6F9EIH0</accession>
<evidence type="ECO:0000313" key="3">
    <source>
        <dbReference type="EMBL" id="CAB3396209.1"/>
    </source>
</evidence>
<dbReference type="RefSeq" id="WP_170086637.1">
    <property type="nucleotide sequence ID" value="NZ_CP047972.1"/>
</dbReference>
<gene>
    <name evidence="3" type="ORF">COOX1_3455</name>
</gene>
<comment type="similarity">
    <text evidence="1 2">Belongs to the phD/YefM antitoxin family.</text>
</comment>
<comment type="function">
    <text evidence="2">Antitoxin component of a type II toxin-antitoxin (TA) system.</text>
</comment>
<proteinExistence type="inferred from homology"/>